<dbReference type="InterPro" id="IPR003958">
    <property type="entry name" value="CBFA_NFYB_domain"/>
</dbReference>
<dbReference type="OrthoDB" id="1707486at2759"/>
<dbReference type="Proteomes" id="UP000189513">
    <property type="component" value="Unassembled WGS sequence"/>
</dbReference>
<evidence type="ECO:0000256" key="1">
    <source>
        <dbReference type="ARBA" id="ARBA00004123"/>
    </source>
</evidence>
<dbReference type="GO" id="GO:0031490">
    <property type="term" value="F:chromatin DNA binding"/>
    <property type="evidence" value="ECO:0007669"/>
    <property type="project" value="TreeGrafter"/>
</dbReference>
<reference evidence="8" key="1">
    <citation type="journal article" date="2014" name="Genome Announc.">
        <title>Genome sequence of the yeast Cyberlindnera fabianii (Hansenula fabianii).</title>
        <authorList>
            <person name="Freel K.C."/>
            <person name="Sarilar V."/>
            <person name="Neuveglise C."/>
            <person name="Devillers H."/>
            <person name="Friedrich A."/>
            <person name="Schacherer J."/>
        </authorList>
    </citation>
    <scope>NUCLEOTIDE SEQUENCE</scope>
    <source>
        <strain evidence="8">YJS4271</strain>
    </source>
</reference>
<reference evidence="9" key="3">
    <citation type="submission" date="2017-01" db="EMBL/GenBank/DDBJ databases">
        <authorList>
            <person name="Mah S.A."/>
            <person name="Swanson W.J."/>
            <person name="Moy G.W."/>
            <person name="Vacquier V.D."/>
        </authorList>
    </citation>
    <scope>NUCLEOTIDE SEQUENCE [LARGE SCALE GENOMIC DNA]</scope>
    <source>
        <strain evidence="9">65</strain>
    </source>
</reference>
<evidence type="ECO:0000256" key="6">
    <source>
        <dbReference type="SAM" id="MobiDB-lite"/>
    </source>
</evidence>
<feature type="region of interest" description="Disordered" evidence="6">
    <location>
        <begin position="118"/>
        <end position="191"/>
    </location>
</feature>
<dbReference type="GO" id="GO:0008623">
    <property type="term" value="C:CHRAC"/>
    <property type="evidence" value="ECO:0007669"/>
    <property type="project" value="TreeGrafter"/>
</dbReference>
<keyword evidence="10" id="KW-1185">Reference proteome</keyword>
<protein>
    <recommendedName>
        <fullName evidence="4">DNA polymerase epsilon subunit D</fullName>
    </recommendedName>
    <alternativeName>
        <fullName evidence="5">DNA polymerase II subunit D</fullName>
    </alternativeName>
</protein>
<reference evidence="10" key="2">
    <citation type="journal article" date="2017" name="Genome Announc.">
        <title>Genome sequences of Cyberlindnera fabianii 65, Pichia kudriavzevii 129, and Saccharomyces cerevisiae 131 isolated from fermented masau fruits in Zimbabwe.</title>
        <authorList>
            <person name="van Rijswijck I.M.H."/>
            <person name="Derks M.F.L."/>
            <person name="Abee T."/>
            <person name="de Ridder D."/>
            <person name="Smid E.J."/>
        </authorList>
    </citation>
    <scope>NUCLEOTIDE SEQUENCE [LARGE SCALE GENOMIC DNA]</scope>
    <source>
        <strain evidence="10">65</strain>
    </source>
</reference>
<dbReference type="CDD" id="cd22928">
    <property type="entry name" value="HFD_POLE3_DPB4"/>
    <property type="match status" value="1"/>
</dbReference>
<dbReference type="AlphaFoldDB" id="A0A061BCT8"/>
<sequence length="191" mass="21088">MPPKGWRKDTEAPFVSTKERDMISIDDILFPKATVNKLAKAILPDGGLISKDSTTAVQRSATVFVSYLLAHARQNAKKFERRTIGPQDIISALETTEFSSFIPAVREELDQYQAHKDALKQKRKEEKEKAAKANPEESKDEKEKDNDTLDDGDGDGDGDGFATANEDDSEEPQTKKPKSGSREATVSEGES</sequence>
<dbReference type="GO" id="GO:0046982">
    <property type="term" value="F:protein heterodimerization activity"/>
    <property type="evidence" value="ECO:0007669"/>
    <property type="project" value="InterPro"/>
</dbReference>
<dbReference type="VEuPathDB" id="FungiDB:BON22_1750"/>
<evidence type="ECO:0000313" key="10">
    <source>
        <dbReference type="Proteomes" id="UP000189513"/>
    </source>
</evidence>
<evidence type="ECO:0000259" key="7">
    <source>
        <dbReference type="Pfam" id="PF00808"/>
    </source>
</evidence>
<evidence type="ECO:0000256" key="5">
    <source>
        <dbReference type="ARBA" id="ARBA00042096"/>
    </source>
</evidence>
<evidence type="ECO:0000313" key="9">
    <source>
        <dbReference type="EMBL" id="ONH68370.1"/>
    </source>
</evidence>
<name>A0A061BCT8_CYBFA</name>
<dbReference type="PANTHER" id="PTHR46172">
    <property type="entry name" value="DNA POLYMERASE EPSILON SUBUNIT 3"/>
    <property type="match status" value="1"/>
</dbReference>
<proteinExistence type="predicted"/>
<evidence type="ECO:0000313" key="8">
    <source>
        <dbReference type="EMBL" id="CDR44772.1"/>
    </source>
</evidence>
<dbReference type="PANTHER" id="PTHR46172:SF1">
    <property type="entry name" value="DNA POLYMERASE EPSILON SUBUNIT 3"/>
    <property type="match status" value="1"/>
</dbReference>
<dbReference type="Pfam" id="PF00808">
    <property type="entry name" value="CBFD_NFYB_HMF"/>
    <property type="match status" value="1"/>
</dbReference>
<keyword evidence="3" id="KW-0539">Nucleus</keyword>
<feature type="compositionally biased region" description="Basic and acidic residues" evidence="6">
    <location>
        <begin position="118"/>
        <end position="147"/>
    </location>
</feature>
<dbReference type="Gene3D" id="1.10.20.10">
    <property type="entry name" value="Histone, subunit A"/>
    <property type="match status" value="1"/>
</dbReference>
<organism evidence="8">
    <name type="scientific">Cyberlindnera fabianii</name>
    <name type="common">Yeast</name>
    <name type="synonym">Hansenula fabianii</name>
    <dbReference type="NCBI Taxonomy" id="36022"/>
    <lineage>
        <taxon>Eukaryota</taxon>
        <taxon>Fungi</taxon>
        <taxon>Dikarya</taxon>
        <taxon>Ascomycota</taxon>
        <taxon>Saccharomycotina</taxon>
        <taxon>Saccharomycetes</taxon>
        <taxon>Phaffomycetales</taxon>
        <taxon>Phaffomycetaceae</taxon>
        <taxon>Cyberlindnera</taxon>
    </lineage>
</organism>
<evidence type="ECO:0000256" key="3">
    <source>
        <dbReference type="ARBA" id="ARBA00023242"/>
    </source>
</evidence>
<feature type="compositionally biased region" description="Acidic residues" evidence="6">
    <location>
        <begin position="148"/>
        <end position="158"/>
    </location>
</feature>
<dbReference type="OMA" id="ALDHIGH"/>
<gene>
    <name evidence="9" type="ORF">BON22_1750</name>
    <name evidence="8" type="ORF">CYFA0S_15e02696g</name>
</gene>
<dbReference type="GO" id="GO:0006272">
    <property type="term" value="P:leading strand elongation"/>
    <property type="evidence" value="ECO:0007669"/>
    <property type="project" value="TreeGrafter"/>
</dbReference>
<keyword evidence="2" id="KW-0235">DNA replication</keyword>
<dbReference type="GO" id="GO:0008622">
    <property type="term" value="C:epsilon DNA polymerase complex"/>
    <property type="evidence" value="ECO:0007669"/>
    <property type="project" value="TreeGrafter"/>
</dbReference>
<evidence type="ECO:0000256" key="4">
    <source>
        <dbReference type="ARBA" id="ARBA00039775"/>
    </source>
</evidence>
<dbReference type="STRING" id="36022.A0A061BCT8"/>
<feature type="domain" description="Transcription factor CBF/NF-Y/archaeal histone" evidence="7">
    <location>
        <begin position="29"/>
        <end position="93"/>
    </location>
</feature>
<evidence type="ECO:0000256" key="2">
    <source>
        <dbReference type="ARBA" id="ARBA00022705"/>
    </source>
</evidence>
<accession>A0A061BCT8</accession>
<dbReference type="SUPFAM" id="SSF47113">
    <property type="entry name" value="Histone-fold"/>
    <property type="match status" value="1"/>
</dbReference>
<dbReference type="EMBL" id="MPUK01000003">
    <property type="protein sequence ID" value="ONH68370.1"/>
    <property type="molecule type" value="Genomic_DNA"/>
</dbReference>
<dbReference type="EMBL" id="LK052900">
    <property type="protein sequence ID" value="CDR44772.1"/>
    <property type="molecule type" value="Genomic_DNA"/>
</dbReference>
<dbReference type="InterPro" id="IPR051377">
    <property type="entry name" value="DNA_Pol-Epsilon_Subunit"/>
</dbReference>
<dbReference type="InterPro" id="IPR009072">
    <property type="entry name" value="Histone-fold"/>
</dbReference>
<comment type="subcellular location">
    <subcellularLocation>
        <location evidence="1">Nucleus</location>
    </subcellularLocation>
</comment>
<dbReference type="GO" id="GO:0031507">
    <property type="term" value="P:heterochromatin formation"/>
    <property type="evidence" value="ECO:0007669"/>
    <property type="project" value="TreeGrafter"/>
</dbReference>
<dbReference type="GO" id="GO:0006974">
    <property type="term" value="P:DNA damage response"/>
    <property type="evidence" value="ECO:0007669"/>
    <property type="project" value="TreeGrafter"/>
</dbReference>